<keyword evidence="2" id="KW-1185">Reference proteome</keyword>
<evidence type="ECO:0008006" key="3">
    <source>
        <dbReference type="Google" id="ProtNLM"/>
    </source>
</evidence>
<dbReference type="GO" id="GO:0043565">
    <property type="term" value="F:sequence-specific DNA binding"/>
    <property type="evidence" value="ECO:0007669"/>
    <property type="project" value="InterPro"/>
</dbReference>
<dbReference type="InterPro" id="IPR002514">
    <property type="entry name" value="Transposase_8"/>
</dbReference>
<name>A0A327KTV4_9BRAD</name>
<accession>A0A327KTV4</accession>
<organism evidence="1 2">
    <name type="scientific">Rhodoplanes elegans</name>
    <dbReference type="NCBI Taxonomy" id="29408"/>
    <lineage>
        <taxon>Bacteria</taxon>
        <taxon>Pseudomonadati</taxon>
        <taxon>Pseudomonadota</taxon>
        <taxon>Alphaproteobacteria</taxon>
        <taxon>Hyphomicrobiales</taxon>
        <taxon>Nitrobacteraceae</taxon>
        <taxon>Rhodoplanes</taxon>
    </lineage>
</organism>
<dbReference type="InterPro" id="IPR010921">
    <property type="entry name" value="Trp_repressor/repl_initiator"/>
</dbReference>
<dbReference type="Pfam" id="PF01527">
    <property type="entry name" value="HTH_Tnp_1"/>
    <property type="match status" value="1"/>
</dbReference>
<sequence length="81" mass="9282">MVEAVVGAAEVHGQDRRRRWSGEVKARIVAESFAPGAVVSDVARRHGLSRRGLRLRCRERFQARIERRRRGVHPTPIGSRW</sequence>
<protein>
    <recommendedName>
        <fullName evidence="3">Transposase</fullName>
    </recommendedName>
</protein>
<dbReference type="Proteomes" id="UP000248863">
    <property type="component" value="Unassembled WGS sequence"/>
</dbReference>
<comment type="caution">
    <text evidence="1">The sequence shown here is derived from an EMBL/GenBank/DDBJ whole genome shotgun (WGS) entry which is preliminary data.</text>
</comment>
<dbReference type="GO" id="GO:0006313">
    <property type="term" value="P:DNA transposition"/>
    <property type="evidence" value="ECO:0007669"/>
    <property type="project" value="InterPro"/>
</dbReference>
<dbReference type="GO" id="GO:0004803">
    <property type="term" value="F:transposase activity"/>
    <property type="evidence" value="ECO:0007669"/>
    <property type="project" value="InterPro"/>
</dbReference>
<gene>
    <name evidence="1" type="ORF">CH338_00450</name>
</gene>
<dbReference type="EMBL" id="NPEU01000002">
    <property type="protein sequence ID" value="RAI42259.1"/>
    <property type="molecule type" value="Genomic_DNA"/>
</dbReference>
<evidence type="ECO:0000313" key="2">
    <source>
        <dbReference type="Proteomes" id="UP000248863"/>
    </source>
</evidence>
<dbReference type="AlphaFoldDB" id="A0A327KTV4"/>
<proteinExistence type="predicted"/>
<evidence type="ECO:0000313" key="1">
    <source>
        <dbReference type="EMBL" id="RAI42259.1"/>
    </source>
</evidence>
<reference evidence="1 2" key="1">
    <citation type="submission" date="2017-07" db="EMBL/GenBank/DDBJ databases">
        <title>Draft Genome Sequences of Select Purple Nonsulfur Bacteria.</title>
        <authorList>
            <person name="Lasarre B."/>
            <person name="Mckinlay J.B."/>
        </authorList>
    </citation>
    <scope>NUCLEOTIDE SEQUENCE [LARGE SCALE GENOMIC DNA]</scope>
    <source>
        <strain evidence="1 2">DSM 11907</strain>
    </source>
</reference>
<dbReference type="SUPFAM" id="SSF48295">
    <property type="entry name" value="TrpR-like"/>
    <property type="match status" value="1"/>
</dbReference>